<accession>A0ABQ7G2U8</accession>
<feature type="region of interest" description="Disordered" evidence="1">
    <location>
        <begin position="311"/>
        <end position="337"/>
    </location>
</feature>
<feature type="compositionally biased region" description="Polar residues" evidence="1">
    <location>
        <begin position="103"/>
        <end position="115"/>
    </location>
</feature>
<feature type="compositionally biased region" description="Polar residues" evidence="1">
    <location>
        <begin position="51"/>
        <end position="76"/>
    </location>
</feature>
<evidence type="ECO:0000313" key="2">
    <source>
        <dbReference type="EMBL" id="KAF5828916.1"/>
    </source>
</evidence>
<feature type="compositionally biased region" description="Low complexity" evidence="1">
    <location>
        <begin position="311"/>
        <end position="324"/>
    </location>
</feature>
<keyword evidence="3" id="KW-1185">Reference proteome</keyword>
<feature type="region of interest" description="Disordered" evidence="1">
    <location>
        <begin position="181"/>
        <end position="225"/>
    </location>
</feature>
<organism evidence="2 3">
    <name type="scientific">Dunaliella salina</name>
    <name type="common">Green alga</name>
    <name type="synonym">Protococcus salinus</name>
    <dbReference type="NCBI Taxonomy" id="3046"/>
    <lineage>
        <taxon>Eukaryota</taxon>
        <taxon>Viridiplantae</taxon>
        <taxon>Chlorophyta</taxon>
        <taxon>core chlorophytes</taxon>
        <taxon>Chlorophyceae</taxon>
        <taxon>CS clade</taxon>
        <taxon>Chlamydomonadales</taxon>
        <taxon>Dunaliellaceae</taxon>
        <taxon>Dunaliella</taxon>
    </lineage>
</organism>
<reference evidence="2" key="1">
    <citation type="submission" date="2017-08" db="EMBL/GenBank/DDBJ databases">
        <authorList>
            <person name="Polle J.E."/>
            <person name="Barry K."/>
            <person name="Cushman J."/>
            <person name="Schmutz J."/>
            <person name="Tran D."/>
            <person name="Hathwaick L.T."/>
            <person name="Yim W.C."/>
            <person name="Jenkins J."/>
            <person name="Mckie-Krisberg Z.M."/>
            <person name="Prochnik S."/>
            <person name="Lindquist E."/>
            <person name="Dockter R.B."/>
            <person name="Adam C."/>
            <person name="Molina H."/>
            <person name="Bunkerborg J."/>
            <person name="Jin E."/>
            <person name="Buchheim M."/>
            <person name="Magnuson J."/>
        </authorList>
    </citation>
    <scope>NUCLEOTIDE SEQUENCE</scope>
    <source>
        <strain evidence="2">CCAP 19/18</strain>
    </source>
</reference>
<sequence>MLQDLSGPSAQLGDGHGLPGEGQGLSGQGLPGGGQYPAGQALPGQRLGAPDSQQEPTSLISSGNDDLRQQSATEQQDTMDDVLGTTDLLFGPEPPQHCPAGTEQGSANFLSSAGPSQYCPAGTDQGLPDSDLDLDINADVNDMTMQGADEMLQHAPLPTEDPATAAAIAVAAFQEAFPTATGSVEQQQQQQQQQQPPQQQQQFMQLLQQPQAQSRQPPCQLPCHFPTLSASQQQQQFPTFSYQQQPQLEHHMYSQQLPRPLQQPSQQVQQQLLVPSFEPPPQLHLPREQLFQQALPAPPLENQLQFQTLHPASQQTQQAPQQQSSKKRKAATSAPQQTLVQEVEHLRRINAHLSAIEATARPRLHEKAMAELNTLLQGRMLDREELKRLAAEPVRALEVWQILHKLEAGQLELLLHNLRLDDEIRYPSRRRDNKRSTWDDSWYDVARLVRWIAAFAIQSEDRGFNTRDIRVAASFIQHLEARKQENGRARGQPYSFQTWKEEAGEFACRRLQNCGTLNHLAKTMLIQAWRESGPKKDNAEIGGPGKRMLEFKAMGLPV</sequence>
<evidence type="ECO:0000256" key="1">
    <source>
        <dbReference type="SAM" id="MobiDB-lite"/>
    </source>
</evidence>
<protein>
    <submittedName>
        <fullName evidence="2">Uncharacterized protein</fullName>
    </submittedName>
</protein>
<name>A0ABQ7G2U8_DUNSA</name>
<comment type="caution">
    <text evidence="2">The sequence shown here is derived from an EMBL/GenBank/DDBJ whole genome shotgun (WGS) entry which is preliminary data.</text>
</comment>
<feature type="compositionally biased region" description="Gly residues" evidence="1">
    <location>
        <begin position="14"/>
        <end position="36"/>
    </location>
</feature>
<dbReference type="Proteomes" id="UP000815325">
    <property type="component" value="Unassembled WGS sequence"/>
</dbReference>
<feature type="compositionally biased region" description="Low complexity" evidence="1">
    <location>
        <begin position="186"/>
        <end position="218"/>
    </location>
</feature>
<feature type="region of interest" description="Disordered" evidence="1">
    <location>
        <begin position="1"/>
        <end position="128"/>
    </location>
</feature>
<evidence type="ECO:0000313" key="3">
    <source>
        <dbReference type="Proteomes" id="UP000815325"/>
    </source>
</evidence>
<gene>
    <name evidence="2" type="ORF">DUNSADRAFT_16828</name>
</gene>
<proteinExistence type="predicted"/>
<dbReference type="EMBL" id="MU070227">
    <property type="protein sequence ID" value="KAF5828916.1"/>
    <property type="molecule type" value="Genomic_DNA"/>
</dbReference>